<evidence type="ECO:0000313" key="3">
    <source>
        <dbReference type="EMBL" id="OBX52482.1"/>
    </source>
</evidence>
<organism evidence="3 4">
    <name type="scientific">Moraxella nonliquefaciens</name>
    <dbReference type="NCBI Taxonomy" id="478"/>
    <lineage>
        <taxon>Bacteria</taxon>
        <taxon>Pseudomonadati</taxon>
        <taxon>Pseudomonadota</taxon>
        <taxon>Gammaproteobacteria</taxon>
        <taxon>Moraxellales</taxon>
        <taxon>Moraxellaceae</taxon>
        <taxon>Moraxella</taxon>
    </lineage>
</organism>
<keyword evidence="2" id="KW-0449">Lipoprotein</keyword>
<comment type="subcellular location">
    <subcellularLocation>
        <location evidence="2">Cell outer membrane</location>
        <topology evidence="2">Lipid-anchor</topology>
    </subcellularLocation>
</comment>
<evidence type="ECO:0000313" key="4">
    <source>
        <dbReference type="Proteomes" id="UP000092671"/>
    </source>
</evidence>
<dbReference type="NCBIfam" id="TIGR01845">
    <property type="entry name" value="outer_NodT"/>
    <property type="match status" value="1"/>
</dbReference>
<keyword evidence="2" id="KW-0732">Signal</keyword>
<keyword evidence="2" id="KW-0472">Membrane</keyword>
<dbReference type="OrthoDB" id="9770517at2"/>
<accession>A0A1B8PN49</accession>
<dbReference type="PANTHER" id="PTHR30203:SF32">
    <property type="entry name" value="CATION EFFLUX SYSTEM PROTEIN CUSC"/>
    <property type="match status" value="1"/>
</dbReference>
<evidence type="ECO:0000256" key="1">
    <source>
        <dbReference type="ARBA" id="ARBA00007613"/>
    </source>
</evidence>
<keyword evidence="2" id="KW-1134">Transmembrane beta strand</keyword>
<protein>
    <submittedName>
        <fullName evidence="3">Transporter</fullName>
    </submittedName>
</protein>
<dbReference type="Proteomes" id="UP000092671">
    <property type="component" value="Unassembled WGS sequence"/>
</dbReference>
<feature type="chain" id="PRO_5008448204" evidence="2">
    <location>
        <begin position="23"/>
        <end position="574"/>
    </location>
</feature>
<dbReference type="GO" id="GO:0009279">
    <property type="term" value="C:cell outer membrane"/>
    <property type="evidence" value="ECO:0007669"/>
    <property type="project" value="UniProtKB-SubCell"/>
</dbReference>
<dbReference type="PROSITE" id="PS51257">
    <property type="entry name" value="PROKAR_LIPOPROTEIN"/>
    <property type="match status" value="1"/>
</dbReference>
<dbReference type="PANTHER" id="PTHR30203">
    <property type="entry name" value="OUTER MEMBRANE CATION EFFLUX PROTEIN"/>
    <property type="match status" value="1"/>
</dbReference>
<dbReference type="RefSeq" id="WP_066891375.1">
    <property type="nucleotide sequence ID" value="NZ_LZDN01000001.1"/>
</dbReference>
<gene>
    <name evidence="3" type="ORF">A9Z60_02165</name>
</gene>
<dbReference type="Gene3D" id="1.20.1600.10">
    <property type="entry name" value="Outer membrane efflux proteins (OEP)"/>
    <property type="match status" value="1"/>
</dbReference>
<dbReference type="InterPro" id="IPR010131">
    <property type="entry name" value="MdtP/NodT-like"/>
</dbReference>
<dbReference type="GO" id="GO:0015562">
    <property type="term" value="F:efflux transmembrane transporter activity"/>
    <property type="evidence" value="ECO:0007669"/>
    <property type="project" value="InterPro"/>
</dbReference>
<proteinExistence type="inferred from homology"/>
<dbReference type="InterPro" id="IPR003423">
    <property type="entry name" value="OMP_efflux"/>
</dbReference>
<reference evidence="3 4" key="1">
    <citation type="submission" date="2016-06" db="EMBL/GenBank/DDBJ databases">
        <title>Draft genome of Moraxella nonliquefaciens CCUG 60284.</title>
        <authorList>
            <person name="Salva-Serra F."/>
            <person name="Engstrom-Jakobsson H."/>
            <person name="Thorell K."/>
            <person name="Gonzales-Siles L."/>
            <person name="Karlsson R."/>
            <person name="Boulund F."/>
            <person name="Engstrand L."/>
            <person name="Kristiansson E."/>
            <person name="Moore E."/>
        </authorList>
    </citation>
    <scope>NUCLEOTIDE SEQUENCE [LARGE SCALE GENOMIC DNA]</scope>
    <source>
        <strain evidence="3 4">CCUG 60284</strain>
    </source>
</reference>
<dbReference type="EMBL" id="LZDN01000001">
    <property type="protein sequence ID" value="OBX52482.1"/>
    <property type="molecule type" value="Genomic_DNA"/>
</dbReference>
<feature type="signal peptide" evidence="2">
    <location>
        <begin position="1"/>
        <end position="22"/>
    </location>
</feature>
<dbReference type="SUPFAM" id="SSF56954">
    <property type="entry name" value="Outer membrane efflux proteins (OEP)"/>
    <property type="match status" value="1"/>
</dbReference>
<name>A0A1B8PN49_MORNO</name>
<dbReference type="AlphaFoldDB" id="A0A1B8PN49"/>
<keyword evidence="2" id="KW-0812">Transmembrane</keyword>
<keyword evidence="2" id="KW-0564">Palmitate</keyword>
<comment type="caution">
    <text evidence="3">The sequence shown here is derived from an EMBL/GenBank/DDBJ whole genome shotgun (WGS) entry which is preliminary data.</text>
</comment>
<evidence type="ECO:0000256" key="2">
    <source>
        <dbReference type="RuleBase" id="RU362097"/>
    </source>
</evidence>
<dbReference type="Pfam" id="PF02321">
    <property type="entry name" value="OEP"/>
    <property type="match status" value="2"/>
</dbReference>
<sequence>MKNNIKTPRLFMLSTLAIFMSACSTIPQKSQNVLAQPAVPVALPYEVFDTNTTISTPKIPSMAGMRWQDFYADPKLKTLIEMGLVHNKDLQAAMLAVQSARAQYQISSANAYPNIGVSAGATHGADTRDANPNTSYRVGLALSSYELDLWGKVASAKESALHDYLAQNSAKDAAQISIISAIAQGYVNLSYALAQRQLALETLKTREHSLFINQKRFEAGIDPKSTSLQAQASLEMAKLAIYQADTNVLKAKNGLQLLIGSPIPDELLPDMGVDDITTQTLFSAGLPSELLYYRPDIIQAEHRLKLAGANINVARAAYFPSIRLSSDVGYGSNHLSDLFKSGAFSWSVGPSITLPIFDAGARRANYEVAQIAQKQALVSYEKAIQTAFKEVSDVLATRATMEHQLNSQHRLQKNYQETYNIAHARFRSGLDNYLNVLDAERSLFANQQSILNLQLQKLLSQIELYQALGGGATLIAEQITDFNKQRHAMQSASLATDEQMANAHIKGDDAAYTPKLVQPKPNNISVIEPSNVGGVATEFATTNDAQASTISDTHPSNTTIITPTDVGEPIQIAP</sequence>
<dbReference type="Gene3D" id="2.20.200.10">
    <property type="entry name" value="Outer membrane efflux proteins (OEP)"/>
    <property type="match status" value="1"/>
</dbReference>
<comment type="similarity">
    <text evidence="1 2">Belongs to the outer membrane factor (OMF) (TC 1.B.17) family.</text>
</comment>